<evidence type="ECO:0000313" key="2">
    <source>
        <dbReference type="Proteomes" id="UP000235371"/>
    </source>
</evidence>
<reference evidence="1 2" key="1">
    <citation type="submission" date="2016-04" db="EMBL/GenBank/DDBJ databases">
        <title>A degradative enzymes factory behind the ericoid mycorrhizal symbiosis.</title>
        <authorList>
            <consortium name="DOE Joint Genome Institute"/>
            <person name="Martino E."/>
            <person name="Morin E."/>
            <person name="Grelet G."/>
            <person name="Kuo A."/>
            <person name="Kohler A."/>
            <person name="Daghino S."/>
            <person name="Barry K."/>
            <person name="Choi C."/>
            <person name="Cichocki N."/>
            <person name="Clum A."/>
            <person name="Copeland A."/>
            <person name="Hainaut M."/>
            <person name="Haridas S."/>
            <person name="Labutti K."/>
            <person name="Lindquist E."/>
            <person name="Lipzen A."/>
            <person name="Khouja H.-R."/>
            <person name="Murat C."/>
            <person name="Ohm R."/>
            <person name="Olson A."/>
            <person name="Spatafora J."/>
            <person name="Veneault-Fourrey C."/>
            <person name="Henrissat B."/>
            <person name="Grigoriev I."/>
            <person name="Martin F."/>
            <person name="Perotto S."/>
        </authorList>
    </citation>
    <scope>NUCLEOTIDE SEQUENCE [LARGE SCALE GENOMIC DNA]</scope>
    <source>
        <strain evidence="1 2">E</strain>
    </source>
</reference>
<dbReference type="EMBL" id="KZ613856">
    <property type="protein sequence ID" value="PMD54897.1"/>
    <property type="molecule type" value="Genomic_DNA"/>
</dbReference>
<dbReference type="AlphaFoldDB" id="A0A2J6SVV5"/>
<dbReference type="Proteomes" id="UP000235371">
    <property type="component" value="Unassembled WGS sequence"/>
</dbReference>
<dbReference type="PANTHER" id="PTHR37981:SF1">
    <property type="entry name" value="SGNH HYDROLASE-TYPE ESTERASE DOMAIN-CONTAINING PROTEIN"/>
    <property type="match status" value="1"/>
</dbReference>
<protein>
    <submittedName>
        <fullName evidence="1">SGNH hydrolase</fullName>
    </submittedName>
</protein>
<keyword evidence="1" id="KW-0378">Hydrolase</keyword>
<dbReference type="GO" id="GO:0016788">
    <property type="term" value="F:hydrolase activity, acting on ester bonds"/>
    <property type="evidence" value="ECO:0007669"/>
    <property type="project" value="InterPro"/>
</dbReference>
<accession>A0A2J6SVV5</accession>
<dbReference type="InterPro" id="IPR036514">
    <property type="entry name" value="SGNH_hydro_sf"/>
</dbReference>
<dbReference type="SUPFAM" id="SSF52266">
    <property type="entry name" value="SGNH hydrolase"/>
    <property type="match status" value="1"/>
</dbReference>
<name>A0A2J6SVV5_9HELO</name>
<dbReference type="GeneID" id="36589183"/>
<dbReference type="InterPro" id="IPR037460">
    <property type="entry name" value="SEST-like"/>
</dbReference>
<dbReference type="CDD" id="cd01823">
    <property type="entry name" value="SEST_like"/>
    <property type="match status" value="1"/>
</dbReference>
<gene>
    <name evidence="1" type="ORF">K444DRAFT_617350</name>
</gene>
<sequence>MSLQVHLAQPGLRAAVGVSSHHKFQFPSFPSFFALGDSFSAGIGASCGWIKDEFDAKGTCLKCNGSYPYQIIEVANTSNAFSDNMEVYHLGCTGAAMNDVINTGWNNRTSQIDLMKPKAGKGGWGTLSIGGNDVGFANIVANCIMFDRPSCDADMNFTETLISDPSLVGQFTTTYWKVLDTALQHDFRLIVTSYAQFFNAETAICDNRYIFYGRYLTREFRTRVNKMVADLNLLIQIAVSIVELQLVFGGSQKGIFFEDWDSLFTGHRFCEEPPLDWPDAWFFTINGVDILPNNTNHTNAVPQWTGPPWGETPVNLTSFASSCNAENPGNLTSQMLCTWARNLGEGREPVGNFSTVIYPWWITKTLHPKSVAHWALAKVIYRKWINGDYF</sequence>
<proteinExistence type="predicted"/>
<dbReference type="PANTHER" id="PTHR37981">
    <property type="entry name" value="LIPASE 2"/>
    <property type="match status" value="1"/>
</dbReference>
<evidence type="ECO:0000313" key="1">
    <source>
        <dbReference type="EMBL" id="PMD54897.1"/>
    </source>
</evidence>
<keyword evidence="2" id="KW-1185">Reference proteome</keyword>
<organism evidence="1 2">
    <name type="scientific">Hyaloscypha bicolor E</name>
    <dbReference type="NCBI Taxonomy" id="1095630"/>
    <lineage>
        <taxon>Eukaryota</taxon>
        <taxon>Fungi</taxon>
        <taxon>Dikarya</taxon>
        <taxon>Ascomycota</taxon>
        <taxon>Pezizomycotina</taxon>
        <taxon>Leotiomycetes</taxon>
        <taxon>Helotiales</taxon>
        <taxon>Hyaloscyphaceae</taxon>
        <taxon>Hyaloscypha</taxon>
        <taxon>Hyaloscypha bicolor</taxon>
    </lineage>
</organism>
<dbReference type="OrthoDB" id="21678at2759"/>
<dbReference type="RefSeq" id="XP_024731801.1">
    <property type="nucleotide sequence ID" value="XM_024881106.1"/>
</dbReference>
<dbReference type="Gene3D" id="3.40.50.1110">
    <property type="entry name" value="SGNH hydrolase"/>
    <property type="match status" value="1"/>
</dbReference>
<dbReference type="InParanoid" id="A0A2J6SVV5"/>
<dbReference type="GO" id="GO:0006629">
    <property type="term" value="P:lipid metabolic process"/>
    <property type="evidence" value="ECO:0007669"/>
    <property type="project" value="TreeGrafter"/>
</dbReference>